<evidence type="ECO:0000256" key="2">
    <source>
        <dbReference type="ARBA" id="ARBA00004760"/>
    </source>
</evidence>
<evidence type="ECO:0000256" key="6">
    <source>
        <dbReference type="ARBA" id="ARBA00022692"/>
    </source>
</evidence>
<evidence type="ECO:0000256" key="10">
    <source>
        <dbReference type="SAM" id="Phobius"/>
    </source>
</evidence>
<evidence type="ECO:0000313" key="11">
    <source>
        <dbReference type="EMBL" id="QHI95116.1"/>
    </source>
</evidence>
<dbReference type="InterPro" id="IPR017835">
    <property type="entry name" value="Hopen-assoc_HpnI"/>
</dbReference>
<dbReference type="GO" id="GO:0008120">
    <property type="term" value="F:ceramide glucosyltransferase activity"/>
    <property type="evidence" value="ECO:0007669"/>
    <property type="project" value="TreeGrafter"/>
</dbReference>
<keyword evidence="8 10" id="KW-0472">Membrane</keyword>
<evidence type="ECO:0000256" key="1">
    <source>
        <dbReference type="ARBA" id="ARBA00004141"/>
    </source>
</evidence>
<reference evidence="11 12" key="1">
    <citation type="submission" date="2020-01" db="EMBL/GenBank/DDBJ databases">
        <title>Genome sequencing of strain KACC 21507.</title>
        <authorList>
            <person name="Heo J."/>
            <person name="Kim S.-J."/>
            <person name="Kim J.-S."/>
            <person name="Hong S.-B."/>
            <person name="Kwon S.-W."/>
        </authorList>
    </citation>
    <scope>NUCLEOTIDE SEQUENCE [LARGE SCALE GENOMIC DNA]</scope>
    <source>
        <strain evidence="11 12">KACC 21507</strain>
    </source>
</reference>
<proteinExistence type="predicted"/>
<dbReference type="Proteomes" id="UP000463975">
    <property type="component" value="Chromosome"/>
</dbReference>
<dbReference type="RefSeq" id="WP_160618194.1">
    <property type="nucleotide sequence ID" value="NZ_CP047652.1"/>
</dbReference>
<dbReference type="AlphaFoldDB" id="A0A6P1N9N0"/>
<keyword evidence="5 11" id="KW-0808">Transferase</keyword>
<comment type="pathway">
    <text evidence="2">Lipid metabolism; sphingolipid metabolism.</text>
</comment>
<evidence type="ECO:0000256" key="3">
    <source>
        <dbReference type="ARBA" id="ARBA00004991"/>
    </source>
</evidence>
<dbReference type="InterPro" id="IPR025993">
    <property type="entry name" value="Ceramide_glucosylTrfase"/>
</dbReference>
<evidence type="ECO:0000256" key="5">
    <source>
        <dbReference type="ARBA" id="ARBA00022679"/>
    </source>
</evidence>
<dbReference type="InterPro" id="IPR029044">
    <property type="entry name" value="Nucleotide-diphossugar_trans"/>
</dbReference>
<dbReference type="PANTHER" id="PTHR12726:SF0">
    <property type="entry name" value="CERAMIDE GLUCOSYLTRANSFERASE"/>
    <property type="match status" value="1"/>
</dbReference>
<gene>
    <name evidence="11" type="ORF">GT348_01365</name>
</gene>
<name>A0A6P1N9N0_9PROT</name>
<dbReference type="PANTHER" id="PTHR12726">
    <property type="entry name" value="CERAMIDE GLUCOSYLTRANSFERASE"/>
    <property type="match status" value="1"/>
</dbReference>
<evidence type="ECO:0000256" key="4">
    <source>
        <dbReference type="ARBA" id="ARBA00022676"/>
    </source>
</evidence>
<dbReference type="Pfam" id="PF13506">
    <property type="entry name" value="Glyco_transf_21"/>
    <property type="match status" value="1"/>
</dbReference>
<keyword evidence="12" id="KW-1185">Reference proteome</keyword>
<dbReference type="GO" id="GO:0006679">
    <property type="term" value="P:glucosylceramide biosynthetic process"/>
    <property type="evidence" value="ECO:0007669"/>
    <property type="project" value="TreeGrafter"/>
</dbReference>
<comment type="pathway">
    <text evidence="3">Sphingolipid metabolism.</text>
</comment>
<dbReference type="CDD" id="cd02520">
    <property type="entry name" value="Glucosylceramide_synthase"/>
    <property type="match status" value="1"/>
</dbReference>
<evidence type="ECO:0000256" key="8">
    <source>
        <dbReference type="ARBA" id="ARBA00023136"/>
    </source>
</evidence>
<dbReference type="SUPFAM" id="SSF53448">
    <property type="entry name" value="Nucleotide-diphospho-sugar transferases"/>
    <property type="match status" value="1"/>
</dbReference>
<evidence type="ECO:0000313" key="12">
    <source>
        <dbReference type="Proteomes" id="UP000463975"/>
    </source>
</evidence>
<feature type="region of interest" description="Disordered" evidence="9">
    <location>
        <begin position="389"/>
        <end position="417"/>
    </location>
</feature>
<feature type="transmembrane region" description="Helical" evidence="10">
    <location>
        <begin position="300"/>
        <end position="326"/>
    </location>
</feature>
<dbReference type="NCBIfam" id="TIGR03472">
    <property type="entry name" value="HpnI"/>
    <property type="match status" value="1"/>
</dbReference>
<keyword evidence="7 10" id="KW-1133">Transmembrane helix</keyword>
<feature type="compositionally biased region" description="Polar residues" evidence="9">
    <location>
        <begin position="389"/>
        <end position="407"/>
    </location>
</feature>
<dbReference type="EMBL" id="CP047652">
    <property type="protein sequence ID" value="QHI95116.1"/>
    <property type="molecule type" value="Genomic_DNA"/>
</dbReference>
<comment type="subcellular location">
    <subcellularLocation>
        <location evidence="1">Membrane</location>
        <topology evidence="1">Multi-pass membrane protein</topology>
    </subcellularLocation>
</comment>
<sequence length="417" mass="45817">MISILPLLSGLTGVISLAGQIQTMLGSTLLERFSQKAKKLKDTLDQEKRSWPPISILKPLSGDEPLLENALESFFQLDYPCYEIVFGLHNSTDTALPVVQKLCQRYPKQQVSVVIDTSQHGINRKVGNLINIQKKCRYDIFVISDSDIHVEPDYLKHIVATLEQPNVGLVTTLYAGFAADSRLVRQLGALAINANFLPGVMMSRILGREDCLGATMVLTREKLANIGGFQSLVHHVADDALLGKLIRDRGEHVALAPTICRTTVTEESFHELYSHEVRWGRTVRSVEPLGYGLSSIQFPLFWASLTIVFSPLSPISWLILALGWIIRGIVVKKISRLTKCPLPGIFPFLIIRDWFSALIMVASATGSRVAWRGQTVHITSAKSHSANANGASALKSSQTAASNSTIDSPPGINRSAR</sequence>
<dbReference type="KEGG" id="bomb:GT348_01365"/>
<dbReference type="Gene3D" id="3.90.550.10">
    <property type="entry name" value="Spore Coat Polysaccharide Biosynthesis Protein SpsA, Chain A"/>
    <property type="match status" value="1"/>
</dbReference>
<evidence type="ECO:0000256" key="9">
    <source>
        <dbReference type="SAM" id="MobiDB-lite"/>
    </source>
</evidence>
<keyword evidence="4" id="KW-0328">Glycosyltransferase</keyword>
<dbReference type="GO" id="GO:0016020">
    <property type="term" value="C:membrane"/>
    <property type="evidence" value="ECO:0007669"/>
    <property type="project" value="UniProtKB-SubCell"/>
</dbReference>
<accession>A0A6P1N9N0</accession>
<organism evidence="11 12">
    <name type="scientific">Aristophania vespae</name>
    <dbReference type="NCBI Taxonomy" id="2697033"/>
    <lineage>
        <taxon>Bacteria</taxon>
        <taxon>Pseudomonadati</taxon>
        <taxon>Pseudomonadota</taxon>
        <taxon>Alphaproteobacteria</taxon>
        <taxon>Acetobacterales</taxon>
        <taxon>Acetobacteraceae</taxon>
        <taxon>Aristophania</taxon>
    </lineage>
</organism>
<evidence type="ECO:0000256" key="7">
    <source>
        <dbReference type="ARBA" id="ARBA00022989"/>
    </source>
</evidence>
<protein>
    <submittedName>
        <fullName evidence="11">Glycosyltransferase</fullName>
    </submittedName>
</protein>
<keyword evidence="6 10" id="KW-0812">Transmembrane</keyword>